<gene>
    <name evidence="7" type="ORF">MGAL_10B036675</name>
</gene>
<feature type="transmembrane region" description="Helical" evidence="6">
    <location>
        <begin position="83"/>
        <end position="104"/>
    </location>
</feature>
<dbReference type="Pfam" id="PF05978">
    <property type="entry name" value="UNC-93"/>
    <property type="match status" value="1"/>
</dbReference>
<dbReference type="AlphaFoldDB" id="A0A8B6GGI5"/>
<feature type="transmembrane region" description="Helical" evidence="6">
    <location>
        <begin position="308"/>
        <end position="330"/>
    </location>
</feature>
<protein>
    <submittedName>
        <fullName evidence="7">Uncharacterized protein</fullName>
    </submittedName>
</protein>
<dbReference type="EMBL" id="UYJE01008409">
    <property type="protein sequence ID" value="VDI63675.1"/>
    <property type="molecule type" value="Genomic_DNA"/>
</dbReference>
<feature type="transmembrane region" description="Helical" evidence="6">
    <location>
        <begin position="342"/>
        <end position="364"/>
    </location>
</feature>
<feature type="transmembrane region" description="Helical" evidence="6">
    <location>
        <begin position="49"/>
        <end position="71"/>
    </location>
</feature>
<evidence type="ECO:0000313" key="7">
    <source>
        <dbReference type="EMBL" id="VDI63675.1"/>
    </source>
</evidence>
<dbReference type="InterPro" id="IPR036259">
    <property type="entry name" value="MFS_trans_sf"/>
</dbReference>
<dbReference type="SUPFAM" id="SSF103473">
    <property type="entry name" value="MFS general substrate transporter"/>
    <property type="match status" value="1"/>
</dbReference>
<comment type="similarity">
    <text evidence="2">Belongs to the unc-93 family.</text>
</comment>
<dbReference type="PANTHER" id="PTHR19444:SF13">
    <property type="entry name" value="PROTEIN UNC-93 HOMOLOG A"/>
    <property type="match status" value="1"/>
</dbReference>
<dbReference type="Gene3D" id="1.20.1250.20">
    <property type="entry name" value="MFS general substrate transporter like domains"/>
    <property type="match status" value="2"/>
</dbReference>
<feature type="transmembrane region" description="Helical" evidence="6">
    <location>
        <begin position="463"/>
        <end position="482"/>
    </location>
</feature>
<keyword evidence="3 6" id="KW-0812">Transmembrane</keyword>
<proteinExistence type="inferred from homology"/>
<evidence type="ECO:0000313" key="8">
    <source>
        <dbReference type="Proteomes" id="UP000596742"/>
    </source>
</evidence>
<name>A0A8B6GGI5_MYTGA</name>
<dbReference type="GO" id="GO:0016020">
    <property type="term" value="C:membrane"/>
    <property type="evidence" value="ECO:0007669"/>
    <property type="project" value="UniProtKB-SubCell"/>
</dbReference>
<feature type="transmembrane region" description="Helical" evidence="6">
    <location>
        <begin position="183"/>
        <end position="206"/>
    </location>
</feature>
<dbReference type="PANTHER" id="PTHR19444">
    <property type="entry name" value="UNC-93 RELATED"/>
    <property type="match status" value="1"/>
</dbReference>
<dbReference type="Proteomes" id="UP000596742">
    <property type="component" value="Unassembled WGS sequence"/>
</dbReference>
<dbReference type="OrthoDB" id="78663at2759"/>
<evidence type="ECO:0000256" key="5">
    <source>
        <dbReference type="ARBA" id="ARBA00023136"/>
    </source>
</evidence>
<comment type="subcellular location">
    <subcellularLocation>
        <location evidence="1">Membrane</location>
        <topology evidence="1">Multi-pass membrane protein</topology>
    </subcellularLocation>
</comment>
<feature type="transmembrane region" description="Helical" evidence="6">
    <location>
        <begin position="135"/>
        <end position="162"/>
    </location>
</feature>
<keyword evidence="5 6" id="KW-0472">Membrane</keyword>
<dbReference type="InterPro" id="IPR010291">
    <property type="entry name" value="Ion_channel_UNC-93"/>
</dbReference>
<reference evidence="7" key="1">
    <citation type="submission" date="2018-11" db="EMBL/GenBank/DDBJ databases">
        <authorList>
            <person name="Alioto T."/>
            <person name="Alioto T."/>
        </authorList>
    </citation>
    <scope>NUCLEOTIDE SEQUENCE</scope>
</reference>
<organism evidence="7 8">
    <name type="scientific">Mytilus galloprovincialis</name>
    <name type="common">Mediterranean mussel</name>
    <dbReference type="NCBI Taxonomy" id="29158"/>
    <lineage>
        <taxon>Eukaryota</taxon>
        <taxon>Metazoa</taxon>
        <taxon>Spiralia</taxon>
        <taxon>Lophotrochozoa</taxon>
        <taxon>Mollusca</taxon>
        <taxon>Bivalvia</taxon>
        <taxon>Autobranchia</taxon>
        <taxon>Pteriomorphia</taxon>
        <taxon>Mytilida</taxon>
        <taxon>Mytiloidea</taxon>
        <taxon>Mytilidae</taxon>
        <taxon>Mytilinae</taxon>
        <taxon>Mytilus</taxon>
    </lineage>
</organism>
<keyword evidence="8" id="KW-1185">Reference proteome</keyword>
<sequence length="521" mass="57854">MTKITTEMKRFDVANVSVTSNGDDSMIDIKAANMSKEEHKARQNKKRHLLLNFSALCLIWLFSFTAYSGLINLEASLHADTGLYSLFAITFGGVIACTFAPTVIARLGPKGSLILACLFQTVYVIANYYPKAYILISGGAISGLASGLMWTVQGCYITSIAVDYLRFDLSHTSLGSILSKLSGIFYMAFQSTQIFGNLISSVVFQFGETTLKFSNNSFCGANFCPSDMNIYVPMNRSQNTTIETTHMDASNHGSVNVLISIYLACTVVALLICIFGLRPIESSMSEKYETFKERFASSWGLLFKDLKVLLVVPLYFYIGMQLIVMFVQFTRSFTACRLGVGWIGYTMLCFGAADTVGSLVFGYIGKYTGRIPLFLLATVLELGLLAFMMLWDITNDTSVIFFFLIPLAWGLCDSIWMTQSMALVGSAFHKNPEPTFALCIAFQALGSAVAYIYNIYICEYLKIYIVSITLVISVFLVLILEIRIRRADKIRKSQVKPENVNSVKESLLEQKIPNIHPADKA</sequence>
<feature type="transmembrane region" description="Helical" evidence="6">
    <location>
        <begin position="397"/>
        <end position="416"/>
    </location>
</feature>
<dbReference type="InterPro" id="IPR051951">
    <property type="entry name" value="UNC-93_regulatory"/>
</dbReference>
<comment type="caution">
    <text evidence="7">The sequence shown here is derived from an EMBL/GenBank/DDBJ whole genome shotgun (WGS) entry which is preliminary data.</text>
</comment>
<feature type="transmembrane region" description="Helical" evidence="6">
    <location>
        <begin position="111"/>
        <end position="129"/>
    </location>
</feature>
<feature type="transmembrane region" description="Helical" evidence="6">
    <location>
        <begin position="371"/>
        <end position="391"/>
    </location>
</feature>
<evidence type="ECO:0000256" key="2">
    <source>
        <dbReference type="ARBA" id="ARBA00009172"/>
    </source>
</evidence>
<accession>A0A8B6GGI5</accession>
<feature type="transmembrane region" description="Helical" evidence="6">
    <location>
        <begin position="257"/>
        <end position="277"/>
    </location>
</feature>
<keyword evidence="4 6" id="KW-1133">Transmembrane helix</keyword>
<evidence type="ECO:0000256" key="4">
    <source>
        <dbReference type="ARBA" id="ARBA00022989"/>
    </source>
</evidence>
<feature type="transmembrane region" description="Helical" evidence="6">
    <location>
        <begin position="436"/>
        <end position="457"/>
    </location>
</feature>
<evidence type="ECO:0000256" key="6">
    <source>
        <dbReference type="SAM" id="Phobius"/>
    </source>
</evidence>
<evidence type="ECO:0000256" key="3">
    <source>
        <dbReference type="ARBA" id="ARBA00022692"/>
    </source>
</evidence>
<evidence type="ECO:0000256" key="1">
    <source>
        <dbReference type="ARBA" id="ARBA00004141"/>
    </source>
</evidence>